<evidence type="ECO:0000256" key="3">
    <source>
        <dbReference type="ARBA" id="ARBA00022840"/>
    </source>
</evidence>
<evidence type="ECO:0000259" key="4">
    <source>
        <dbReference type="SMART" id="SM00796"/>
    </source>
</evidence>
<accession>A0AA41XBL9</accession>
<dbReference type="Gene3D" id="2.40.100.10">
    <property type="entry name" value="Cyclophilin-like"/>
    <property type="match status" value="1"/>
</dbReference>
<evidence type="ECO:0000313" key="5">
    <source>
        <dbReference type="EMBL" id="MCP8970475.1"/>
    </source>
</evidence>
<keyword evidence="1" id="KW-0547">Nucleotide-binding</keyword>
<reference evidence="5" key="1">
    <citation type="submission" date="2022-07" db="EMBL/GenBank/DDBJ databases">
        <authorList>
            <person name="Li W.-J."/>
            <person name="Deng Q.-Q."/>
        </authorList>
    </citation>
    <scope>NUCLEOTIDE SEQUENCE</scope>
    <source>
        <strain evidence="5">SYSU M60031</strain>
    </source>
</reference>
<dbReference type="GO" id="GO:0017168">
    <property type="term" value="F:5-oxoprolinase (ATP-hydrolyzing) activity"/>
    <property type="evidence" value="ECO:0007669"/>
    <property type="project" value="UniProtKB-EC"/>
</dbReference>
<dbReference type="SUPFAM" id="SSF50891">
    <property type="entry name" value="Cyclophilin-like"/>
    <property type="match status" value="1"/>
</dbReference>
<dbReference type="InterPro" id="IPR003833">
    <property type="entry name" value="CT_C_D"/>
</dbReference>
<evidence type="ECO:0000313" key="6">
    <source>
        <dbReference type="Proteomes" id="UP001156102"/>
    </source>
</evidence>
<dbReference type="PANTHER" id="PTHR34698:SF2">
    <property type="entry name" value="5-OXOPROLINASE SUBUNIT B"/>
    <property type="match status" value="1"/>
</dbReference>
<keyword evidence="2 5" id="KW-0378">Hydrolase</keyword>
<dbReference type="Pfam" id="PF02682">
    <property type="entry name" value="CT_C_D"/>
    <property type="match status" value="1"/>
</dbReference>
<dbReference type="PANTHER" id="PTHR34698">
    <property type="entry name" value="5-OXOPROLINASE SUBUNIT B"/>
    <property type="match status" value="1"/>
</dbReference>
<name>A0AA41XBL9_9BACI</name>
<protein>
    <submittedName>
        <fullName evidence="5">5-oxoprolinase subunit PxpB</fullName>
        <ecNumber evidence="5">3.5.2.9</ecNumber>
    </submittedName>
</protein>
<evidence type="ECO:0000256" key="1">
    <source>
        <dbReference type="ARBA" id="ARBA00022741"/>
    </source>
</evidence>
<evidence type="ECO:0000256" key="2">
    <source>
        <dbReference type="ARBA" id="ARBA00022801"/>
    </source>
</evidence>
<keyword evidence="6" id="KW-1185">Reference proteome</keyword>
<dbReference type="InterPro" id="IPR010016">
    <property type="entry name" value="PxpB"/>
</dbReference>
<dbReference type="NCBIfam" id="TIGR00370">
    <property type="entry name" value="5-oxoprolinase subunit PxpB"/>
    <property type="match status" value="1"/>
</dbReference>
<organism evidence="5 6">
    <name type="scientific">Ectobacillus ponti</name>
    <dbReference type="NCBI Taxonomy" id="2961894"/>
    <lineage>
        <taxon>Bacteria</taxon>
        <taxon>Bacillati</taxon>
        <taxon>Bacillota</taxon>
        <taxon>Bacilli</taxon>
        <taxon>Bacillales</taxon>
        <taxon>Bacillaceae</taxon>
        <taxon>Ectobacillus</taxon>
    </lineage>
</organism>
<dbReference type="EMBL" id="JANCLT010000012">
    <property type="protein sequence ID" value="MCP8970475.1"/>
    <property type="molecule type" value="Genomic_DNA"/>
</dbReference>
<sequence length="207" mass="22728">MQIDIHRKVRGLARCLEEQPMPGFREVVPGFASVTVFYDPLLISYRQAMQQLQDRLAHLSAASVDCPREVTIPVCYGGVFGPDLAEVAKLNSLTPEEVVAIHANETYTVYMIGFAPGFPYLGGMPERIATPRRATPRLSIPVGSVGIGGSQTGVYPLESPGGWQLIGRTPLALFDPQRAEPSLLRAGDLVRFQPISEQEYEKWGETT</sequence>
<dbReference type="Gene3D" id="3.30.1360.40">
    <property type="match status" value="1"/>
</dbReference>
<dbReference type="InterPro" id="IPR029000">
    <property type="entry name" value="Cyclophilin-like_dom_sf"/>
</dbReference>
<gene>
    <name evidence="5" type="primary">pxpB</name>
    <name evidence="5" type="ORF">NK662_18310</name>
</gene>
<proteinExistence type="predicted"/>
<dbReference type="SUPFAM" id="SSF160467">
    <property type="entry name" value="PH0987 N-terminal domain-like"/>
    <property type="match status" value="1"/>
</dbReference>
<dbReference type="AlphaFoldDB" id="A0AA41XBL9"/>
<dbReference type="SMART" id="SM00796">
    <property type="entry name" value="AHS1"/>
    <property type="match status" value="1"/>
</dbReference>
<dbReference type="GO" id="GO:0005524">
    <property type="term" value="F:ATP binding"/>
    <property type="evidence" value="ECO:0007669"/>
    <property type="project" value="UniProtKB-KW"/>
</dbReference>
<feature type="domain" description="Carboxyltransferase" evidence="4">
    <location>
        <begin position="1"/>
        <end position="184"/>
    </location>
</feature>
<comment type="caution">
    <text evidence="5">The sequence shown here is derived from an EMBL/GenBank/DDBJ whole genome shotgun (WGS) entry which is preliminary data.</text>
</comment>
<keyword evidence="3" id="KW-0067">ATP-binding</keyword>
<dbReference type="EC" id="3.5.2.9" evidence="5"/>
<dbReference type="Proteomes" id="UP001156102">
    <property type="component" value="Unassembled WGS sequence"/>
</dbReference>